<evidence type="ECO:0000313" key="2">
    <source>
        <dbReference type="Proteomes" id="UP000078540"/>
    </source>
</evidence>
<accession>A0A195BQI3</accession>
<evidence type="ECO:0000313" key="1">
    <source>
        <dbReference type="EMBL" id="KYM88831.1"/>
    </source>
</evidence>
<dbReference type="Proteomes" id="UP000078540">
    <property type="component" value="Unassembled WGS sequence"/>
</dbReference>
<dbReference type="EMBL" id="KQ976423">
    <property type="protein sequence ID" value="KYM88831.1"/>
    <property type="molecule type" value="Genomic_DNA"/>
</dbReference>
<dbReference type="AlphaFoldDB" id="A0A195BQI3"/>
<gene>
    <name evidence="1" type="ORF">ALC53_02596</name>
</gene>
<proteinExistence type="predicted"/>
<protein>
    <submittedName>
        <fullName evidence="1">Uncharacterized protein</fullName>
    </submittedName>
</protein>
<sequence>MVSRFAETGKPILSLHLRSPFAYVPILPSIRISANPRHPPQAVPAAAASVTTDPPPANIIRLFPIALNCGCAIGKTKCFNDQMDLATTAVSTHSQEEMQGTLPLVRDTSQVWVLLRTIPTGFSVTSTVWLGTLPLSKRVTENELGAIIGLPHSESRAGRLRILAALTAGRPPATQLQVDSPDRPVARIRCTVVMSENVS</sequence>
<reference evidence="1 2" key="1">
    <citation type="submission" date="2015-09" db="EMBL/GenBank/DDBJ databases">
        <title>Atta colombica WGS genome.</title>
        <authorList>
            <person name="Nygaard S."/>
            <person name="Hu H."/>
            <person name="Boomsma J."/>
            <person name="Zhang G."/>
        </authorList>
    </citation>
    <scope>NUCLEOTIDE SEQUENCE [LARGE SCALE GENOMIC DNA]</scope>
    <source>
        <strain evidence="1">Treedump-2</strain>
        <tissue evidence="1">Whole body</tissue>
    </source>
</reference>
<organism evidence="1 2">
    <name type="scientific">Atta colombica</name>
    <dbReference type="NCBI Taxonomy" id="520822"/>
    <lineage>
        <taxon>Eukaryota</taxon>
        <taxon>Metazoa</taxon>
        <taxon>Ecdysozoa</taxon>
        <taxon>Arthropoda</taxon>
        <taxon>Hexapoda</taxon>
        <taxon>Insecta</taxon>
        <taxon>Pterygota</taxon>
        <taxon>Neoptera</taxon>
        <taxon>Endopterygota</taxon>
        <taxon>Hymenoptera</taxon>
        <taxon>Apocrita</taxon>
        <taxon>Aculeata</taxon>
        <taxon>Formicoidea</taxon>
        <taxon>Formicidae</taxon>
        <taxon>Myrmicinae</taxon>
        <taxon>Atta</taxon>
    </lineage>
</organism>
<name>A0A195BQI3_9HYME</name>
<keyword evidence="2" id="KW-1185">Reference proteome</keyword>